<dbReference type="OrthoDB" id="652091at2759"/>
<keyword evidence="3 4" id="KW-0408">Iron</keyword>
<dbReference type="InterPro" id="IPR016084">
    <property type="entry name" value="Haem_Oase-like_multi-hlx"/>
</dbReference>
<dbReference type="GO" id="GO:0004392">
    <property type="term" value="F:heme oxygenase (decyclizing) activity"/>
    <property type="evidence" value="ECO:0007669"/>
    <property type="project" value="UniProtKB-UniRule"/>
</dbReference>
<dbReference type="Proteomes" id="UP001152759">
    <property type="component" value="Chromosome 1"/>
</dbReference>
<comment type="similarity">
    <text evidence="4">Belongs to the heme oxygenase family.</text>
</comment>
<evidence type="ECO:0000256" key="1">
    <source>
        <dbReference type="ARBA" id="ARBA00022617"/>
    </source>
</evidence>
<sequence length="255" mass="29121">MASPSQSSKRSLFSLQMRKATKDVHAVSDALVNAKLFLALSNNAVWADGLLVFYEVFRLLENAMTTLKGSSVHQFNIEGLARTEAFELDLAYYLGVDWTKTYEPRESVVKYLMHLRHLEKTEPILLVAYIYHLYMGLLSGGQILRKKRIMASKLNFFTKTNGSNPIKGYSVTDFGRHSLYQLKQKLRATLDELALTLDDETKLKLLEESRRVFLLNNEIIKSVRGTTTVVLLKLLFILVVVVILYFCYLLCKNIA</sequence>
<comment type="catalytic activity">
    <reaction evidence="4">
        <text>heme b + 3 reduced [NADPH--hemoprotein reductase] + 3 O2 = biliverdin IXalpha + CO + Fe(2+) + 3 oxidized [NADPH--hemoprotein reductase] + 3 H2O + H(+)</text>
        <dbReference type="Rhea" id="RHEA:21764"/>
        <dbReference type="Rhea" id="RHEA-COMP:11964"/>
        <dbReference type="Rhea" id="RHEA-COMP:11965"/>
        <dbReference type="ChEBI" id="CHEBI:15377"/>
        <dbReference type="ChEBI" id="CHEBI:15378"/>
        <dbReference type="ChEBI" id="CHEBI:15379"/>
        <dbReference type="ChEBI" id="CHEBI:17245"/>
        <dbReference type="ChEBI" id="CHEBI:29033"/>
        <dbReference type="ChEBI" id="CHEBI:57618"/>
        <dbReference type="ChEBI" id="CHEBI:57991"/>
        <dbReference type="ChEBI" id="CHEBI:58210"/>
        <dbReference type="ChEBI" id="CHEBI:60344"/>
        <dbReference type="EC" id="1.14.14.18"/>
    </reaction>
</comment>
<dbReference type="Pfam" id="PF01126">
    <property type="entry name" value="Heme_oxygenase"/>
    <property type="match status" value="1"/>
</dbReference>
<accession>A0A9P0A1R1</accession>
<feature type="binding site" evidence="5">
    <location>
        <position position="18"/>
    </location>
    <ligand>
        <name>heme b</name>
        <dbReference type="ChEBI" id="CHEBI:60344"/>
    </ligand>
</feature>
<protein>
    <recommendedName>
        <fullName evidence="4">Heme oxygenase</fullName>
        <ecNumber evidence="4">1.14.14.18</ecNumber>
    </recommendedName>
</protein>
<dbReference type="Gene3D" id="1.20.910.10">
    <property type="entry name" value="Heme oxygenase-like"/>
    <property type="match status" value="1"/>
</dbReference>
<dbReference type="PANTHER" id="PTHR10720:SF0">
    <property type="entry name" value="HEME OXYGENASE"/>
    <property type="match status" value="1"/>
</dbReference>
<evidence type="ECO:0000256" key="7">
    <source>
        <dbReference type="SAM" id="Phobius"/>
    </source>
</evidence>
<evidence type="ECO:0000256" key="4">
    <source>
        <dbReference type="PIRNR" id="PIRNR000343"/>
    </source>
</evidence>
<dbReference type="InterPro" id="IPR016053">
    <property type="entry name" value="Haem_Oase-like"/>
</dbReference>
<evidence type="ECO:0000256" key="3">
    <source>
        <dbReference type="ARBA" id="ARBA00023004"/>
    </source>
</evidence>
<dbReference type="EMBL" id="OU963862">
    <property type="protein sequence ID" value="CAH0381468.1"/>
    <property type="molecule type" value="Genomic_DNA"/>
</dbReference>
<dbReference type="EC" id="1.14.14.18" evidence="4"/>
<evidence type="ECO:0000313" key="9">
    <source>
        <dbReference type="Proteomes" id="UP001152759"/>
    </source>
</evidence>
<feature type="binding site" evidence="5">
    <location>
        <position position="187"/>
    </location>
    <ligand>
        <name>heme b</name>
        <dbReference type="ChEBI" id="CHEBI:60344"/>
    </ligand>
</feature>
<dbReference type="PANTHER" id="PTHR10720">
    <property type="entry name" value="HEME OXYGENASE"/>
    <property type="match status" value="1"/>
</dbReference>
<feature type="transmembrane region" description="Helical" evidence="7">
    <location>
        <begin position="123"/>
        <end position="144"/>
    </location>
</feature>
<evidence type="ECO:0000256" key="6">
    <source>
        <dbReference type="PIRSR" id="PIRSR000343-2"/>
    </source>
</evidence>
<keyword evidence="7" id="KW-0812">Transmembrane</keyword>
<name>A0A9P0A1R1_BEMTA</name>
<feature type="binding site" description="axial binding residue" evidence="6">
    <location>
        <position position="25"/>
    </location>
    <ligand>
        <name>heme b</name>
        <dbReference type="ChEBI" id="CHEBI:60344"/>
    </ligand>
    <ligandPart>
        <name>Fe</name>
        <dbReference type="ChEBI" id="CHEBI:18248"/>
    </ligandPart>
</feature>
<proteinExistence type="inferred from homology"/>
<dbReference type="PIRSF" id="PIRSF000343">
    <property type="entry name" value="Haem_Oase"/>
    <property type="match status" value="1"/>
</dbReference>
<dbReference type="KEGG" id="btab:109032218"/>
<keyword evidence="1 4" id="KW-0349">Heme</keyword>
<keyword evidence="2 4" id="KW-0479">Metal-binding</keyword>
<dbReference type="PRINTS" id="PR00088">
    <property type="entry name" value="HAEMOXYGNASE"/>
</dbReference>
<organism evidence="8 9">
    <name type="scientific">Bemisia tabaci</name>
    <name type="common">Sweetpotato whitefly</name>
    <name type="synonym">Aleurodes tabaci</name>
    <dbReference type="NCBI Taxonomy" id="7038"/>
    <lineage>
        <taxon>Eukaryota</taxon>
        <taxon>Metazoa</taxon>
        <taxon>Ecdysozoa</taxon>
        <taxon>Arthropoda</taxon>
        <taxon>Hexapoda</taxon>
        <taxon>Insecta</taxon>
        <taxon>Pterygota</taxon>
        <taxon>Neoptera</taxon>
        <taxon>Paraneoptera</taxon>
        <taxon>Hemiptera</taxon>
        <taxon>Sternorrhyncha</taxon>
        <taxon>Aleyrodoidea</taxon>
        <taxon>Aleyrodidae</taxon>
        <taxon>Aleyrodinae</taxon>
        <taxon>Bemisia</taxon>
    </lineage>
</organism>
<feature type="binding site" evidence="5">
    <location>
        <position position="131"/>
    </location>
    <ligand>
        <name>heme b</name>
        <dbReference type="ChEBI" id="CHEBI:60344"/>
    </ligand>
</feature>
<keyword evidence="7" id="KW-1133">Transmembrane helix</keyword>
<keyword evidence="7" id="KW-0472">Membrane</keyword>
<dbReference type="SUPFAM" id="SSF48613">
    <property type="entry name" value="Heme oxygenase-like"/>
    <property type="match status" value="1"/>
</dbReference>
<dbReference type="AlphaFoldDB" id="A0A9P0A1R1"/>
<dbReference type="InterPro" id="IPR002051">
    <property type="entry name" value="Haem_Oase"/>
</dbReference>
<dbReference type="GO" id="GO:0006788">
    <property type="term" value="P:heme oxidation"/>
    <property type="evidence" value="ECO:0007669"/>
    <property type="project" value="UniProtKB-UniRule"/>
</dbReference>
<evidence type="ECO:0000313" key="8">
    <source>
        <dbReference type="EMBL" id="CAH0381468.1"/>
    </source>
</evidence>
<feature type="transmembrane region" description="Helical" evidence="7">
    <location>
        <begin position="230"/>
        <end position="251"/>
    </location>
</feature>
<evidence type="ECO:0000256" key="2">
    <source>
        <dbReference type="ARBA" id="ARBA00022723"/>
    </source>
</evidence>
<evidence type="ECO:0000256" key="5">
    <source>
        <dbReference type="PIRSR" id="PIRSR000343-1"/>
    </source>
</evidence>
<dbReference type="GO" id="GO:0046872">
    <property type="term" value="F:metal ion binding"/>
    <property type="evidence" value="ECO:0007669"/>
    <property type="project" value="UniProtKB-UniRule"/>
</dbReference>
<reference evidence="8" key="1">
    <citation type="submission" date="2021-12" db="EMBL/GenBank/DDBJ databases">
        <authorList>
            <person name="King R."/>
        </authorList>
    </citation>
    <scope>NUCLEOTIDE SEQUENCE</scope>
</reference>
<keyword evidence="9" id="KW-1185">Reference proteome</keyword>
<gene>
    <name evidence="8" type="ORF">BEMITA_LOCUS1120</name>
</gene>
<dbReference type="CDD" id="cd19165">
    <property type="entry name" value="HemeO"/>
    <property type="match status" value="1"/>
</dbReference>